<proteinExistence type="predicted"/>
<keyword evidence="2" id="KW-1003">Cell membrane</keyword>
<dbReference type="Proteomes" id="UP001596162">
    <property type="component" value="Unassembled WGS sequence"/>
</dbReference>
<protein>
    <submittedName>
        <fullName evidence="7">LptF/LptG family permease</fullName>
    </submittedName>
</protein>
<feature type="transmembrane region" description="Helical" evidence="6">
    <location>
        <begin position="102"/>
        <end position="125"/>
    </location>
</feature>
<feature type="transmembrane region" description="Helical" evidence="6">
    <location>
        <begin position="537"/>
        <end position="558"/>
    </location>
</feature>
<feature type="transmembrane region" description="Helical" evidence="6">
    <location>
        <begin position="511"/>
        <end position="531"/>
    </location>
</feature>
<reference evidence="8" key="1">
    <citation type="journal article" date="2019" name="Int. J. Syst. Evol. Microbiol.">
        <title>The Global Catalogue of Microorganisms (GCM) 10K type strain sequencing project: providing services to taxonomists for standard genome sequencing and annotation.</title>
        <authorList>
            <consortium name="The Broad Institute Genomics Platform"/>
            <consortium name="The Broad Institute Genome Sequencing Center for Infectious Disease"/>
            <person name="Wu L."/>
            <person name="Ma J."/>
        </authorList>
    </citation>
    <scope>NUCLEOTIDE SEQUENCE [LARGE SCALE GENOMIC DNA]</scope>
    <source>
        <strain evidence="8">JCM 17978</strain>
    </source>
</reference>
<feature type="transmembrane region" description="Helical" evidence="6">
    <location>
        <begin position="579"/>
        <end position="596"/>
    </location>
</feature>
<dbReference type="PANTHER" id="PTHR33529:SF6">
    <property type="entry name" value="YJGP_YJGQ FAMILY PERMEASE"/>
    <property type="match status" value="1"/>
</dbReference>
<keyword evidence="8" id="KW-1185">Reference proteome</keyword>
<organism evidence="7 8">
    <name type="scientific">Bizionia hallyeonensis</name>
    <dbReference type="NCBI Taxonomy" id="1123757"/>
    <lineage>
        <taxon>Bacteria</taxon>
        <taxon>Pseudomonadati</taxon>
        <taxon>Bacteroidota</taxon>
        <taxon>Flavobacteriia</taxon>
        <taxon>Flavobacteriales</taxon>
        <taxon>Flavobacteriaceae</taxon>
        <taxon>Bizionia</taxon>
    </lineage>
</organism>
<evidence type="ECO:0000256" key="3">
    <source>
        <dbReference type="ARBA" id="ARBA00022692"/>
    </source>
</evidence>
<dbReference type="InterPro" id="IPR005495">
    <property type="entry name" value="LptG/LptF_permease"/>
</dbReference>
<dbReference type="EMBL" id="JBHSLA010000002">
    <property type="protein sequence ID" value="MFC5194909.1"/>
    <property type="molecule type" value="Genomic_DNA"/>
</dbReference>
<feature type="transmembrane region" description="Helical" evidence="6">
    <location>
        <begin position="430"/>
        <end position="448"/>
    </location>
</feature>
<evidence type="ECO:0000256" key="5">
    <source>
        <dbReference type="ARBA" id="ARBA00023136"/>
    </source>
</evidence>
<feature type="transmembrane region" description="Helical" evidence="6">
    <location>
        <begin position="60"/>
        <end position="81"/>
    </location>
</feature>
<dbReference type="PANTHER" id="PTHR33529">
    <property type="entry name" value="SLR0882 PROTEIN-RELATED"/>
    <property type="match status" value="1"/>
</dbReference>
<accession>A0ABW0C6M6</accession>
<evidence type="ECO:0000256" key="2">
    <source>
        <dbReference type="ARBA" id="ARBA00022475"/>
    </source>
</evidence>
<evidence type="ECO:0000256" key="6">
    <source>
        <dbReference type="SAM" id="Phobius"/>
    </source>
</evidence>
<keyword evidence="3 6" id="KW-0812">Transmembrane</keyword>
<keyword evidence="5 6" id="KW-0472">Membrane</keyword>
<sequence length="609" mass="69132">MKILDRYILTTYLKTFFSVFIILMLIFVLQTIWLYIKELAGKDLDMVVILKFLFYFTPKLIPLVLPLTILLASIMVFGSFAENYEFAAMKSTGISLQRAMTGLSIFIVGLGITTFLFANNVIPWAEFNSHNLRKNIATLKPAMVIAEGQFNDVMDYNIKVEKKSGENGRYLKGVVMHKKSQRNNANNTIIVAKNGELIGEEDSDVLQFILFDGYFYDDTPSKNRAERSRHPMVMSHFEKYIINIDLSQLNSNDLDEKNVSDKYNMLNISDLNFMIDSLGTALNNDHEDFAISLYNRSNLPVLNSGITVTKGIDSSFSGNVLELFPDKKKVQMLDQALNSLKSTKQIVNIKTKYFKERNVEINKHFIALHEKLALGFACIILFFVGAPLGALIRKGGIGLPMIIAILLFLTYHFIGIFAKNSAKDGSLNPILAAWFSTLVMLPLGYYLTKRATADRGLFEFDHIIEPIKKLLKIPNKSEESITTQKPRISLSSEGDLQAKARLTDYSMHAKFSFVFYCIAIVLFVLYFVFQNNKLEEIAAIIIQISAISGVIYTLYFIVSYVNISGLSKRIETFHVSKNPIFIILGFIMYPIRHFLLKNKINKVFSLNSK</sequence>
<evidence type="ECO:0000256" key="4">
    <source>
        <dbReference type="ARBA" id="ARBA00022989"/>
    </source>
</evidence>
<dbReference type="RefSeq" id="WP_376859372.1">
    <property type="nucleotide sequence ID" value="NZ_JBHSLA010000002.1"/>
</dbReference>
<keyword evidence="4 6" id="KW-1133">Transmembrane helix</keyword>
<dbReference type="Pfam" id="PF03739">
    <property type="entry name" value="LptF_LptG"/>
    <property type="match status" value="1"/>
</dbReference>
<comment type="subcellular location">
    <subcellularLocation>
        <location evidence="1">Cell membrane</location>
        <topology evidence="1">Multi-pass membrane protein</topology>
    </subcellularLocation>
</comment>
<comment type="caution">
    <text evidence="7">The sequence shown here is derived from an EMBL/GenBank/DDBJ whole genome shotgun (WGS) entry which is preliminary data.</text>
</comment>
<evidence type="ECO:0000313" key="7">
    <source>
        <dbReference type="EMBL" id="MFC5194909.1"/>
    </source>
</evidence>
<evidence type="ECO:0000256" key="1">
    <source>
        <dbReference type="ARBA" id="ARBA00004651"/>
    </source>
</evidence>
<evidence type="ECO:0000313" key="8">
    <source>
        <dbReference type="Proteomes" id="UP001596162"/>
    </source>
</evidence>
<feature type="transmembrane region" description="Helical" evidence="6">
    <location>
        <begin position="12"/>
        <end position="36"/>
    </location>
</feature>
<feature type="transmembrane region" description="Helical" evidence="6">
    <location>
        <begin position="372"/>
        <end position="392"/>
    </location>
</feature>
<feature type="transmembrane region" description="Helical" evidence="6">
    <location>
        <begin position="399"/>
        <end position="418"/>
    </location>
</feature>
<gene>
    <name evidence="7" type="ORF">ACFPH8_06175</name>
</gene>
<name>A0ABW0C6M6_9FLAO</name>